<feature type="region of interest" description="Disordered" evidence="1">
    <location>
        <begin position="209"/>
        <end position="228"/>
    </location>
</feature>
<gene>
    <name evidence="2" type="ORF">CYME_CMM037C</name>
</gene>
<dbReference type="Gramene" id="CMM037CT">
    <property type="protein sequence ID" value="CMM037CT"/>
    <property type="gene ID" value="CMM037C"/>
</dbReference>
<feature type="compositionally biased region" description="Basic and acidic residues" evidence="1">
    <location>
        <begin position="267"/>
        <end position="277"/>
    </location>
</feature>
<accession>M1V8T9</accession>
<reference evidence="2 3" key="2">
    <citation type="journal article" date="2007" name="BMC Biol.">
        <title>A 100%-complete sequence reveals unusually simple genomic features in the hot-spring red alga Cyanidioschyzon merolae.</title>
        <authorList>
            <person name="Nozaki H."/>
            <person name="Takano H."/>
            <person name="Misumi O."/>
            <person name="Terasawa K."/>
            <person name="Matsuzaki M."/>
            <person name="Maruyama S."/>
            <person name="Nishida K."/>
            <person name="Yagisawa F."/>
            <person name="Yoshida Y."/>
            <person name="Fujiwara T."/>
            <person name="Takio S."/>
            <person name="Tamura K."/>
            <person name="Chung S.J."/>
            <person name="Nakamura S."/>
            <person name="Kuroiwa H."/>
            <person name="Tanaka K."/>
            <person name="Sato N."/>
            <person name="Kuroiwa T."/>
        </authorList>
    </citation>
    <scope>NUCLEOTIDE SEQUENCE [LARGE SCALE GENOMIC DNA]</scope>
    <source>
        <strain evidence="2 3">10D</strain>
    </source>
</reference>
<keyword evidence="3" id="KW-1185">Reference proteome</keyword>
<reference evidence="2 3" key="1">
    <citation type="journal article" date="2004" name="Nature">
        <title>Genome sequence of the ultrasmall unicellular red alga Cyanidioschyzon merolae 10D.</title>
        <authorList>
            <person name="Matsuzaki M."/>
            <person name="Misumi O."/>
            <person name="Shin-i T."/>
            <person name="Maruyama S."/>
            <person name="Takahara M."/>
            <person name="Miyagishima S."/>
            <person name="Mori T."/>
            <person name="Nishida K."/>
            <person name="Yagisawa F."/>
            <person name="Nishida K."/>
            <person name="Yoshida Y."/>
            <person name="Nishimura Y."/>
            <person name="Nakao S."/>
            <person name="Kobayashi T."/>
            <person name="Momoyama Y."/>
            <person name="Higashiyama T."/>
            <person name="Minoda A."/>
            <person name="Sano M."/>
            <person name="Nomoto H."/>
            <person name="Oishi K."/>
            <person name="Hayashi H."/>
            <person name="Ohta F."/>
            <person name="Nishizaka S."/>
            <person name="Haga S."/>
            <person name="Miura S."/>
            <person name="Morishita T."/>
            <person name="Kabeya Y."/>
            <person name="Terasawa K."/>
            <person name="Suzuki Y."/>
            <person name="Ishii Y."/>
            <person name="Asakawa S."/>
            <person name="Takano H."/>
            <person name="Ohta N."/>
            <person name="Kuroiwa H."/>
            <person name="Tanaka K."/>
            <person name="Shimizu N."/>
            <person name="Sugano S."/>
            <person name="Sato N."/>
            <person name="Nozaki H."/>
            <person name="Ogasawara N."/>
            <person name="Kohara Y."/>
            <person name="Kuroiwa T."/>
        </authorList>
    </citation>
    <scope>NUCLEOTIDE SEQUENCE [LARGE SCALE GENOMIC DNA]</scope>
    <source>
        <strain evidence="2 3">10D</strain>
    </source>
</reference>
<evidence type="ECO:0000313" key="2">
    <source>
        <dbReference type="EMBL" id="BAM80929.1"/>
    </source>
</evidence>
<dbReference type="EMBL" id="AP006495">
    <property type="protein sequence ID" value="BAM80929.1"/>
    <property type="molecule type" value="Genomic_DNA"/>
</dbReference>
<sequence>MCSPSRSLHRPAGLSTVPVLELPSTPLTSERRGASRICDRSSTDTALVMTAPPLDRRSRSRRHTALHRTLVEGEQFLYRGRRRQLELDAFQQPRRLEFGVDGTDELPQTGHTSATIGTNAGNEARAPEKTRQDSMKPAAMYGSRVTLTPVRASPAQRRLLGSSLVLSPVRVSSRQSRNAPASMGSGAAAKSPSTADLLAAASWAYSPNRAIPQPQSDEPAVNESPVAGPAASWRQTLAALRQLALSGGGAAAAAVAECPREDPASCAQRERAKRNDPRTCTPAVHDALSEFSTPEKGAQGARSSTHHRSLSPASPAVADIDAIALAGASEPGTHPLKAVSTENVPVLHAKRAASRTAGNLARLVPG</sequence>
<evidence type="ECO:0000256" key="1">
    <source>
        <dbReference type="SAM" id="MobiDB-lite"/>
    </source>
</evidence>
<dbReference type="Proteomes" id="UP000007014">
    <property type="component" value="Chromosome 13"/>
</dbReference>
<feature type="compositionally biased region" description="Basic and acidic residues" evidence="1">
    <location>
        <begin position="125"/>
        <end position="134"/>
    </location>
</feature>
<proteinExistence type="predicted"/>
<feature type="region of interest" description="Disordered" evidence="1">
    <location>
        <begin position="267"/>
        <end position="314"/>
    </location>
</feature>
<dbReference type="GeneID" id="16995051"/>
<dbReference type="HOGENOM" id="CLU_757299_0_0_1"/>
<protein>
    <submittedName>
        <fullName evidence="2">Uncharacterized protein</fullName>
    </submittedName>
</protein>
<organism evidence="2 3">
    <name type="scientific">Cyanidioschyzon merolae (strain NIES-3377 / 10D)</name>
    <name type="common">Unicellular red alga</name>
    <dbReference type="NCBI Taxonomy" id="280699"/>
    <lineage>
        <taxon>Eukaryota</taxon>
        <taxon>Rhodophyta</taxon>
        <taxon>Bangiophyceae</taxon>
        <taxon>Cyanidiales</taxon>
        <taxon>Cyanidiaceae</taxon>
        <taxon>Cyanidioschyzon</taxon>
    </lineage>
</organism>
<dbReference type="AlphaFoldDB" id="M1V8T9"/>
<feature type="region of interest" description="Disordered" evidence="1">
    <location>
        <begin position="100"/>
        <end position="136"/>
    </location>
</feature>
<dbReference type="RefSeq" id="XP_005536965.1">
    <property type="nucleotide sequence ID" value="XM_005536908.1"/>
</dbReference>
<feature type="region of interest" description="Disordered" evidence="1">
    <location>
        <begin position="171"/>
        <end position="191"/>
    </location>
</feature>
<feature type="compositionally biased region" description="Basic and acidic residues" evidence="1">
    <location>
        <begin position="29"/>
        <end position="42"/>
    </location>
</feature>
<evidence type="ECO:0000313" key="3">
    <source>
        <dbReference type="Proteomes" id="UP000007014"/>
    </source>
</evidence>
<name>M1V8T9_CYAM1</name>
<dbReference type="KEGG" id="cme:CYME_CMM037C"/>
<feature type="region of interest" description="Disordered" evidence="1">
    <location>
        <begin position="25"/>
        <end position="45"/>
    </location>
</feature>
<feature type="compositionally biased region" description="Polar residues" evidence="1">
    <location>
        <begin position="109"/>
        <end position="121"/>
    </location>
</feature>